<evidence type="ECO:0008006" key="3">
    <source>
        <dbReference type="Google" id="ProtNLM"/>
    </source>
</evidence>
<dbReference type="RefSeq" id="WP_090876308.1">
    <property type="nucleotide sequence ID" value="NZ_FMXQ01000003.1"/>
</dbReference>
<dbReference type="EMBL" id="FMXQ01000003">
    <property type="protein sequence ID" value="SDB20586.1"/>
    <property type="molecule type" value="Genomic_DNA"/>
</dbReference>
<dbReference type="AlphaFoldDB" id="A0A1G6BJ02"/>
<accession>A0A1G6BJ02</accession>
<dbReference type="STRING" id="665467.SAMN02982931_01511"/>
<dbReference type="OrthoDB" id="122910at2"/>
<gene>
    <name evidence="1" type="ORF">SAMN02982931_01511</name>
</gene>
<organism evidence="1 2">
    <name type="scientific">Bauldia litoralis</name>
    <dbReference type="NCBI Taxonomy" id="665467"/>
    <lineage>
        <taxon>Bacteria</taxon>
        <taxon>Pseudomonadati</taxon>
        <taxon>Pseudomonadota</taxon>
        <taxon>Alphaproteobacteria</taxon>
        <taxon>Hyphomicrobiales</taxon>
        <taxon>Kaistiaceae</taxon>
        <taxon>Bauldia</taxon>
    </lineage>
</organism>
<proteinExistence type="predicted"/>
<dbReference type="Pfam" id="PF09849">
    <property type="entry name" value="DUF2076"/>
    <property type="match status" value="1"/>
</dbReference>
<keyword evidence="2" id="KW-1185">Reference proteome</keyword>
<evidence type="ECO:0000313" key="2">
    <source>
        <dbReference type="Proteomes" id="UP000199071"/>
    </source>
</evidence>
<name>A0A1G6BJ02_9HYPH</name>
<sequence length="167" mass="17607">MREEDQQAIDDLFERLRRVETELGPRDPQAEGRIRDAVARLPAAPYYMAQTIVAQGAALADADQRISALETRLREESSGVFATLFGRDRAADAPAPERPGAFRPGGSDGFLAGAAQTAFGVAGGMILANILADTLFGTLDADAAETVDETDAGSTGDIDTGDFDIGF</sequence>
<dbReference type="Proteomes" id="UP000199071">
    <property type="component" value="Unassembled WGS sequence"/>
</dbReference>
<reference evidence="1 2" key="1">
    <citation type="submission" date="2016-10" db="EMBL/GenBank/DDBJ databases">
        <authorList>
            <person name="de Groot N.N."/>
        </authorList>
    </citation>
    <scope>NUCLEOTIDE SEQUENCE [LARGE SCALE GENOMIC DNA]</scope>
    <source>
        <strain evidence="1 2">ATCC 35022</strain>
    </source>
</reference>
<evidence type="ECO:0000313" key="1">
    <source>
        <dbReference type="EMBL" id="SDB20586.1"/>
    </source>
</evidence>
<protein>
    <recommendedName>
        <fullName evidence="3">DUF2076 domain-containing protein</fullName>
    </recommendedName>
</protein>
<dbReference type="InterPro" id="IPR018648">
    <property type="entry name" value="DUF2076"/>
</dbReference>